<dbReference type="PANTHER" id="PTHR43048:SF3">
    <property type="entry name" value="METHYLMALONYL-COA EPIMERASE, MITOCHONDRIAL"/>
    <property type="match status" value="1"/>
</dbReference>
<evidence type="ECO:0000259" key="2">
    <source>
        <dbReference type="PROSITE" id="PS51819"/>
    </source>
</evidence>
<evidence type="ECO:0000256" key="1">
    <source>
        <dbReference type="ARBA" id="ARBA00022723"/>
    </source>
</evidence>
<accession>A0A1X0ISR8</accession>
<dbReference type="Gene3D" id="3.10.180.10">
    <property type="entry name" value="2,3-Dihydroxybiphenyl 1,2-Dioxygenase, domain 1"/>
    <property type="match status" value="1"/>
</dbReference>
<evidence type="ECO:0000313" key="3">
    <source>
        <dbReference type="EMBL" id="ORB51229.1"/>
    </source>
</evidence>
<evidence type="ECO:0000313" key="4">
    <source>
        <dbReference type="Proteomes" id="UP000192534"/>
    </source>
</evidence>
<feature type="domain" description="VOC" evidence="2">
    <location>
        <begin position="27"/>
        <end position="159"/>
    </location>
</feature>
<name>A0A1X0ISR8_MYCRH</name>
<sequence length="174" mass="18752">MSRPAADRRPGRAAPGSVIVESLRDLRFSHLVVGVTDMDRALEFYRGLLGMDVVFDQTMAGEPFDHALGGGDGNRGRVVGGLIGGVMIELLSLGTESRPAKRSLVGNQNISLSVTDLDATYRQVQSAGFAPEQAPFDIAGVRMFFVKDPDGTAMEFIEFPGTARTSEELHRGVR</sequence>
<keyword evidence="1" id="KW-0479">Metal-binding</keyword>
<dbReference type="GO" id="GO:0046872">
    <property type="term" value="F:metal ion binding"/>
    <property type="evidence" value="ECO:0007669"/>
    <property type="project" value="UniProtKB-KW"/>
</dbReference>
<dbReference type="GO" id="GO:0046491">
    <property type="term" value="P:L-methylmalonyl-CoA metabolic process"/>
    <property type="evidence" value="ECO:0007669"/>
    <property type="project" value="TreeGrafter"/>
</dbReference>
<organism evidence="3 4">
    <name type="scientific">Mycolicibacterium rhodesiae</name>
    <name type="common">Mycobacterium rhodesiae</name>
    <dbReference type="NCBI Taxonomy" id="36814"/>
    <lineage>
        <taxon>Bacteria</taxon>
        <taxon>Bacillati</taxon>
        <taxon>Actinomycetota</taxon>
        <taxon>Actinomycetes</taxon>
        <taxon>Mycobacteriales</taxon>
        <taxon>Mycobacteriaceae</taxon>
        <taxon>Mycolicibacterium</taxon>
    </lineage>
</organism>
<keyword evidence="4" id="KW-1185">Reference proteome</keyword>
<dbReference type="EMBL" id="MVIH01000008">
    <property type="protein sequence ID" value="ORB51229.1"/>
    <property type="molecule type" value="Genomic_DNA"/>
</dbReference>
<dbReference type="PROSITE" id="PS51819">
    <property type="entry name" value="VOC"/>
    <property type="match status" value="1"/>
</dbReference>
<protein>
    <submittedName>
        <fullName evidence="3">Glyoxalase</fullName>
    </submittedName>
</protein>
<dbReference type="Pfam" id="PF00903">
    <property type="entry name" value="Glyoxalase"/>
    <property type="match status" value="1"/>
</dbReference>
<gene>
    <name evidence="3" type="ORF">BST42_17555</name>
</gene>
<dbReference type="PANTHER" id="PTHR43048">
    <property type="entry name" value="METHYLMALONYL-COA EPIMERASE"/>
    <property type="match status" value="1"/>
</dbReference>
<dbReference type="InterPro" id="IPR051785">
    <property type="entry name" value="MMCE/EMCE_epimerase"/>
</dbReference>
<reference evidence="3 4" key="1">
    <citation type="submission" date="2016-12" db="EMBL/GenBank/DDBJ databases">
        <title>The new phylogeny of genus Mycobacterium.</title>
        <authorList>
            <person name="Tortoli E."/>
            <person name="Trovato A."/>
            <person name="Cirillo D.M."/>
        </authorList>
    </citation>
    <scope>NUCLEOTIDE SEQUENCE [LARGE SCALE GENOMIC DNA]</scope>
    <source>
        <strain evidence="3 4">DSM 44223</strain>
    </source>
</reference>
<dbReference type="CDD" id="cd06587">
    <property type="entry name" value="VOC"/>
    <property type="match status" value="1"/>
</dbReference>
<dbReference type="SUPFAM" id="SSF54593">
    <property type="entry name" value="Glyoxalase/Bleomycin resistance protein/Dihydroxybiphenyl dioxygenase"/>
    <property type="match status" value="1"/>
</dbReference>
<dbReference type="AlphaFoldDB" id="A0A1X0ISR8"/>
<comment type="caution">
    <text evidence="3">The sequence shown here is derived from an EMBL/GenBank/DDBJ whole genome shotgun (WGS) entry which is preliminary data.</text>
</comment>
<dbReference type="InterPro" id="IPR037523">
    <property type="entry name" value="VOC_core"/>
</dbReference>
<proteinExistence type="predicted"/>
<dbReference type="GO" id="GO:0004493">
    <property type="term" value="F:methylmalonyl-CoA epimerase activity"/>
    <property type="evidence" value="ECO:0007669"/>
    <property type="project" value="TreeGrafter"/>
</dbReference>
<dbReference type="Proteomes" id="UP000192534">
    <property type="component" value="Unassembled WGS sequence"/>
</dbReference>
<dbReference type="InterPro" id="IPR004360">
    <property type="entry name" value="Glyas_Fos-R_dOase_dom"/>
</dbReference>
<dbReference type="InterPro" id="IPR029068">
    <property type="entry name" value="Glyas_Bleomycin-R_OHBP_Dase"/>
</dbReference>